<dbReference type="AlphaFoldDB" id="A0A2A7UVI1"/>
<evidence type="ECO:0000313" key="3">
    <source>
        <dbReference type="Proteomes" id="UP000220246"/>
    </source>
</evidence>
<comment type="caution">
    <text evidence="2">The sequence shown here is derived from an EMBL/GenBank/DDBJ whole genome shotgun (WGS) entry which is preliminary data.</text>
</comment>
<dbReference type="PANTHER" id="PTHR43464:SF23">
    <property type="entry name" value="JUVENILE HORMONE ACID O-METHYLTRANSFERASE"/>
    <property type="match status" value="1"/>
</dbReference>
<keyword evidence="2" id="KW-0808">Transferase</keyword>
<evidence type="ECO:0000259" key="1">
    <source>
        <dbReference type="Pfam" id="PF13649"/>
    </source>
</evidence>
<dbReference type="InterPro" id="IPR029063">
    <property type="entry name" value="SAM-dependent_MTases_sf"/>
</dbReference>
<dbReference type="Gene3D" id="3.40.50.150">
    <property type="entry name" value="Vaccinia Virus protein VP39"/>
    <property type="match status" value="1"/>
</dbReference>
<dbReference type="SUPFAM" id="SSF53335">
    <property type="entry name" value="S-adenosyl-L-methionine-dependent methyltransferases"/>
    <property type="match status" value="1"/>
</dbReference>
<evidence type="ECO:0000313" key="2">
    <source>
        <dbReference type="EMBL" id="PEH89310.1"/>
    </source>
</evidence>
<dbReference type="InterPro" id="IPR041698">
    <property type="entry name" value="Methyltransf_25"/>
</dbReference>
<dbReference type="CDD" id="cd02440">
    <property type="entry name" value="AdoMet_MTases"/>
    <property type="match status" value="1"/>
</dbReference>
<dbReference type="Proteomes" id="UP000220246">
    <property type="component" value="Unassembled WGS sequence"/>
</dbReference>
<dbReference type="GO" id="GO:0010420">
    <property type="term" value="F:polyprenyldihydroxybenzoate methyltransferase activity"/>
    <property type="evidence" value="ECO:0007669"/>
    <property type="project" value="TreeGrafter"/>
</dbReference>
<keyword evidence="3" id="KW-1185">Reference proteome</keyword>
<dbReference type="GeneID" id="80801435"/>
<dbReference type="EMBL" id="PDEA01000001">
    <property type="protein sequence ID" value="PEH89310.1"/>
    <property type="molecule type" value="Genomic_DNA"/>
</dbReference>
<dbReference type="OrthoDB" id="6006151at2"/>
<feature type="domain" description="Methyltransferase" evidence="1">
    <location>
        <begin position="41"/>
        <end position="138"/>
    </location>
</feature>
<dbReference type="RefSeq" id="WP_066534386.1">
    <property type="nucleotide sequence ID" value="NZ_PDEA01000001.1"/>
</dbReference>
<dbReference type="GO" id="GO:0032259">
    <property type="term" value="P:methylation"/>
    <property type="evidence" value="ECO:0007669"/>
    <property type="project" value="UniProtKB-KW"/>
</dbReference>
<proteinExistence type="predicted"/>
<dbReference type="PANTHER" id="PTHR43464">
    <property type="entry name" value="METHYLTRANSFERASE"/>
    <property type="match status" value="1"/>
</dbReference>
<accession>A0A2A7UVI1</accession>
<dbReference type="STRING" id="1219032.GCA_001515545_01189"/>
<organism evidence="2 3">
    <name type="scientific">Comamonas terrigena</name>
    <dbReference type="NCBI Taxonomy" id="32013"/>
    <lineage>
        <taxon>Bacteria</taxon>
        <taxon>Pseudomonadati</taxon>
        <taxon>Pseudomonadota</taxon>
        <taxon>Betaproteobacteria</taxon>
        <taxon>Burkholderiales</taxon>
        <taxon>Comamonadaceae</taxon>
        <taxon>Comamonas</taxon>
    </lineage>
</organism>
<keyword evidence="2" id="KW-0489">Methyltransferase</keyword>
<gene>
    <name evidence="2" type="ORF">CRM82_12515</name>
</gene>
<reference evidence="3" key="1">
    <citation type="submission" date="2017-09" db="EMBL/GenBank/DDBJ databases">
        <title>FDA dAtabase for Regulatory Grade micrObial Sequences (FDA-ARGOS): Supporting development and validation of Infectious Disease Dx tests.</title>
        <authorList>
            <person name="Minogue T."/>
            <person name="Wolcott M."/>
            <person name="Wasieloski L."/>
            <person name="Aguilar W."/>
            <person name="Moore D."/>
            <person name="Tallon L."/>
            <person name="Sadzewicz L."/>
            <person name="Ott S."/>
            <person name="Zhao X."/>
            <person name="Nagaraj S."/>
            <person name="Vavikolanu K."/>
            <person name="Aluvathingal J."/>
            <person name="Nadendla S."/>
            <person name="Sichtig H."/>
        </authorList>
    </citation>
    <scope>NUCLEOTIDE SEQUENCE [LARGE SCALE GENOMIC DNA]</scope>
    <source>
        <strain evidence="3">FDAARGOS_394</strain>
    </source>
</reference>
<protein>
    <submittedName>
        <fullName evidence="2">Class I SAM-dependent methyltransferase</fullName>
    </submittedName>
</protein>
<sequence>MQDYYAARAGEYDQIYRKPERQADLRQMEAWLPGVFSGRSVLEIACGTGYWTPFYAPHATRVLGIDSATETLQIARTRMPAARFPQVQLQIGDAYQPPAHDASGLPFEAALAGFWWSHIPLERIPAFLQSLHAVLQPGARVVFMDNRYVPGSNTPIAERDAAGNSYQLRPLADGSVHRVLKNFPSREQLLAAVAPWAYRSQHHVWDYFWALEYELHR</sequence>
<dbReference type="Pfam" id="PF13649">
    <property type="entry name" value="Methyltransf_25"/>
    <property type="match status" value="1"/>
</dbReference>
<name>A0A2A7UVI1_COMTR</name>